<dbReference type="PROSITE" id="PS50966">
    <property type="entry name" value="ZF_SWIM"/>
    <property type="match status" value="1"/>
</dbReference>
<keyword evidence="5" id="KW-0238">DNA-binding</keyword>
<evidence type="ECO:0000256" key="2">
    <source>
        <dbReference type="ARBA" id="ARBA00022723"/>
    </source>
</evidence>
<feature type="compositionally biased region" description="Polar residues" evidence="8">
    <location>
        <begin position="1092"/>
        <end position="1102"/>
    </location>
</feature>
<proteinExistence type="predicted"/>
<dbReference type="GO" id="GO:0008270">
    <property type="term" value="F:zinc ion binding"/>
    <property type="evidence" value="ECO:0007669"/>
    <property type="project" value="UniProtKB-KW"/>
</dbReference>
<feature type="compositionally biased region" description="Acidic residues" evidence="8">
    <location>
        <begin position="1012"/>
        <end position="1026"/>
    </location>
</feature>
<evidence type="ECO:0000256" key="8">
    <source>
        <dbReference type="SAM" id="MobiDB-lite"/>
    </source>
</evidence>
<dbReference type="PANTHER" id="PTHR31973">
    <property type="entry name" value="POLYPROTEIN, PUTATIVE-RELATED"/>
    <property type="match status" value="1"/>
</dbReference>
<dbReference type="Pfam" id="PF04434">
    <property type="entry name" value="SWIM"/>
    <property type="match status" value="1"/>
</dbReference>
<evidence type="ECO:0000256" key="5">
    <source>
        <dbReference type="ARBA" id="ARBA00023125"/>
    </source>
</evidence>
<reference evidence="10 11" key="1">
    <citation type="journal article" date="2017" name="Nat. Commun.">
        <title>Genome assembly with in vitro proximity ligation data and whole-genome triplication in lettuce.</title>
        <authorList>
            <person name="Reyes-Chin-Wo S."/>
            <person name="Wang Z."/>
            <person name="Yang X."/>
            <person name="Kozik A."/>
            <person name="Arikit S."/>
            <person name="Song C."/>
            <person name="Xia L."/>
            <person name="Froenicke L."/>
            <person name="Lavelle D.O."/>
            <person name="Truco M.J."/>
            <person name="Xia R."/>
            <person name="Zhu S."/>
            <person name="Xu C."/>
            <person name="Xu H."/>
            <person name="Xu X."/>
            <person name="Cox K."/>
            <person name="Korf I."/>
            <person name="Meyers B.C."/>
            <person name="Michelmore R.W."/>
        </authorList>
    </citation>
    <scope>NUCLEOTIDE SEQUENCE [LARGE SCALE GENOMIC DNA]</scope>
    <source>
        <strain evidence="11">cv. Salinas</strain>
        <tissue evidence="10">Seedlings</tissue>
    </source>
</reference>
<dbReference type="GO" id="GO:0006313">
    <property type="term" value="P:DNA transposition"/>
    <property type="evidence" value="ECO:0007669"/>
    <property type="project" value="InterPro"/>
</dbReference>
<dbReference type="PANTHER" id="PTHR31973:SF187">
    <property type="entry name" value="MUTATOR TRANSPOSASE MUDRA PROTEIN"/>
    <property type="match status" value="1"/>
</dbReference>
<dbReference type="InterPro" id="IPR001207">
    <property type="entry name" value="Transposase_mutator"/>
</dbReference>
<feature type="compositionally biased region" description="Basic residues" evidence="8">
    <location>
        <begin position="737"/>
        <end position="747"/>
    </location>
</feature>
<dbReference type="EMBL" id="NBSK02000003">
    <property type="protein sequence ID" value="KAJ0219216.1"/>
    <property type="molecule type" value="Genomic_DNA"/>
</dbReference>
<dbReference type="AlphaFoldDB" id="A0A9R1XN15"/>
<keyword evidence="6" id="KW-0233">DNA recombination</keyword>
<keyword evidence="11" id="KW-1185">Reference proteome</keyword>
<keyword evidence="4" id="KW-0862">Zinc</keyword>
<feature type="compositionally biased region" description="Acidic residues" evidence="8">
    <location>
        <begin position="968"/>
        <end position="1003"/>
    </location>
</feature>
<gene>
    <name evidence="10" type="ORF">LSAT_V11C300123820</name>
</gene>
<keyword evidence="3 7" id="KW-0863">Zinc-finger</keyword>
<evidence type="ECO:0000256" key="1">
    <source>
        <dbReference type="ARBA" id="ARBA00022578"/>
    </source>
</evidence>
<name>A0A9R1XN15_LACSA</name>
<evidence type="ECO:0000313" key="11">
    <source>
        <dbReference type="Proteomes" id="UP000235145"/>
    </source>
</evidence>
<dbReference type="GO" id="GO:0003677">
    <property type="term" value="F:DNA binding"/>
    <property type="evidence" value="ECO:0007669"/>
    <property type="project" value="UniProtKB-KW"/>
</dbReference>
<evidence type="ECO:0000313" key="10">
    <source>
        <dbReference type="EMBL" id="KAJ0219216.1"/>
    </source>
</evidence>
<feature type="compositionally biased region" description="Acidic residues" evidence="8">
    <location>
        <begin position="1046"/>
        <end position="1060"/>
    </location>
</feature>
<dbReference type="InterPro" id="IPR004332">
    <property type="entry name" value="Transposase_MuDR"/>
</dbReference>
<feature type="region of interest" description="Disordered" evidence="8">
    <location>
        <begin position="630"/>
        <end position="653"/>
    </location>
</feature>
<dbReference type="InterPro" id="IPR018289">
    <property type="entry name" value="MULE_transposase_dom"/>
</dbReference>
<dbReference type="Proteomes" id="UP000235145">
    <property type="component" value="Unassembled WGS sequence"/>
</dbReference>
<organism evidence="10 11">
    <name type="scientific">Lactuca sativa</name>
    <name type="common">Garden lettuce</name>
    <dbReference type="NCBI Taxonomy" id="4236"/>
    <lineage>
        <taxon>Eukaryota</taxon>
        <taxon>Viridiplantae</taxon>
        <taxon>Streptophyta</taxon>
        <taxon>Embryophyta</taxon>
        <taxon>Tracheophyta</taxon>
        <taxon>Spermatophyta</taxon>
        <taxon>Magnoliopsida</taxon>
        <taxon>eudicotyledons</taxon>
        <taxon>Gunneridae</taxon>
        <taxon>Pentapetalae</taxon>
        <taxon>asterids</taxon>
        <taxon>campanulids</taxon>
        <taxon>Asterales</taxon>
        <taxon>Asteraceae</taxon>
        <taxon>Cichorioideae</taxon>
        <taxon>Cichorieae</taxon>
        <taxon>Lactucinae</taxon>
        <taxon>Lactuca</taxon>
    </lineage>
</organism>
<feature type="domain" description="SWIM-type" evidence="9">
    <location>
        <begin position="555"/>
        <end position="587"/>
    </location>
</feature>
<evidence type="ECO:0000256" key="7">
    <source>
        <dbReference type="PROSITE-ProRule" id="PRU00325"/>
    </source>
</evidence>
<dbReference type="InterPro" id="IPR007527">
    <property type="entry name" value="Znf_SWIM"/>
</dbReference>
<feature type="compositionally biased region" description="Basic and acidic residues" evidence="8">
    <location>
        <begin position="762"/>
        <end position="773"/>
    </location>
</feature>
<comment type="caution">
    <text evidence="10">The sequence shown here is derived from an EMBL/GenBank/DDBJ whole genome shotgun (WGS) entry which is preliminary data.</text>
</comment>
<protein>
    <recommendedName>
        <fullName evidence="9">SWIM-type domain-containing protein</fullName>
    </recommendedName>
</protein>
<dbReference type="SMART" id="SM00575">
    <property type="entry name" value="ZnF_PMZ"/>
    <property type="match status" value="1"/>
</dbReference>
<dbReference type="Pfam" id="PF03108">
    <property type="entry name" value="DBD_Tnp_Mut"/>
    <property type="match status" value="1"/>
</dbReference>
<keyword evidence="2" id="KW-0479">Metal-binding</keyword>
<dbReference type="InterPro" id="IPR006564">
    <property type="entry name" value="Znf_PMZ"/>
</dbReference>
<accession>A0A9R1XN15</accession>
<evidence type="ECO:0000256" key="6">
    <source>
        <dbReference type="ARBA" id="ARBA00023172"/>
    </source>
</evidence>
<dbReference type="PROSITE" id="PS01007">
    <property type="entry name" value="TRANSPOSASE_MUTATOR"/>
    <property type="match status" value="1"/>
</dbReference>
<evidence type="ECO:0000259" key="9">
    <source>
        <dbReference type="PROSITE" id="PS50966"/>
    </source>
</evidence>
<feature type="region of interest" description="Disordered" evidence="8">
    <location>
        <begin position="861"/>
        <end position="882"/>
    </location>
</feature>
<sequence>MQEGVMASSDEGYADPFAGIHEPFAGLTEMDYELHGIYMDHEPEEEFVSSLDKCKDIFLNVLLSDENLRNSSMADEIRAQSDEDEQEVLKNNYRIHDPAIKWDKMVPKLGDIFESPAQLKFCVTNYAVSHGYRIYFEKCDSQRIVARCGNRKEENKCPFRIYAAWMYKERSFQIKAMNGDHKCSRQFKFGSIVSPEWIGRHYVTEIANKPKMKLQEMIDDIRQRYRCVVSIGQVRRARKWAKNLIEGKLTEHYARIWDYAHELLRSNPGSTCQVGVTTNPDGKNYFHRFYICFKALSVSWKRGCRRVIGLDGCFLKGQVKGELLTAIGRDANNQVYPIAWAVVDVENKSNWTWFLELLSGDLDLIDGSGLVVISDQHKGLLQSVKDVLPHVEHRQCARHIYANFRKAYTGLEFKKLFWAAAMSCVDGDFKRHMDKIKKLNAGAYEHLMSKEPETWCRAYMSTGYACEAMENGISECFNSIIVDARKKPLITMLEEIRIYIMDRFAHMIEENTIWNTRICPAVLKKMKLFGKNMRFWLIIHSQQHVFEARRGCDSYMVDLDGRHCTCRLWDLAGIPCVHAIATINYIHQTPDEYIDVMFSKEQFLKCYSANISPVNGSNLWPQTEYIKPLPPVSRRMPGRPKVNRRRHVSENDGRVHTPRIVRCGKCFEYGHNQKGCKNATREPIPMPPKKKGRPRKEQDEPNQASCDRSERQEPVPMPPKKKGRPRKERQEAVPMPPKKKGRPRKKVHSDPNQASGAKSVKSKNDGLDGHVKGRGCEEQVKDLFDNEDIDDDSLVDMMCTFEASLSQPKDKYQKSDGFPDAMDAIIQSILHANDDKGVEEVEPDLTKQLDEVEDAMDAILKGTDEKSQSENEGNPEPEFTEGNASHVLPEMVMLDLESVADLLGAGYSMAEIESLRGVKVELDDMPAVEMDVNEVEDIPYVDDVMEGNEDDGLINDGVEGNEGHGEGDDADEVAGEGDGEVDGDGAGEGDGEVDGDGAGEGDGEGNGGAGEGDGEVDGDGVGEGDGEGNGAGAGEDDGEGNGAGAGEDDAADMEGNDADDEGHVPPRRTRKPSERIILQKLKKPCFDKDGRGSTSSYPVDLE</sequence>
<dbReference type="GO" id="GO:0004803">
    <property type="term" value="F:transposase activity"/>
    <property type="evidence" value="ECO:0007669"/>
    <property type="project" value="InterPro"/>
</dbReference>
<feature type="region of interest" description="Disordered" evidence="8">
    <location>
        <begin position="674"/>
        <end position="773"/>
    </location>
</feature>
<evidence type="ECO:0000256" key="3">
    <source>
        <dbReference type="ARBA" id="ARBA00022771"/>
    </source>
</evidence>
<feature type="compositionally biased region" description="Basic residues" evidence="8">
    <location>
        <begin position="636"/>
        <end position="647"/>
    </location>
</feature>
<dbReference type="Pfam" id="PF10551">
    <property type="entry name" value="MULE"/>
    <property type="match status" value="1"/>
</dbReference>
<keyword evidence="1" id="KW-0815">Transposition</keyword>
<evidence type="ECO:0000256" key="4">
    <source>
        <dbReference type="ARBA" id="ARBA00022833"/>
    </source>
</evidence>
<feature type="region of interest" description="Disordered" evidence="8">
    <location>
        <begin position="945"/>
        <end position="1102"/>
    </location>
</feature>